<keyword evidence="5" id="KW-1133">Transmembrane helix</keyword>
<dbReference type="PANTHER" id="PTHR42987:SF4">
    <property type="entry name" value="PROTEASE SOHB-RELATED"/>
    <property type="match status" value="1"/>
</dbReference>
<dbReference type="Pfam" id="PF01343">
    <property type="entry name" value="Peptidase_S49"/>
    <property type="match status" value="1"/>
</dbReference>
<dbReference type="InterPro" id="IPR002142">
    <property type="entry name" value="Peptidase_S49"/>
</dbReference>
<evidence type="ECO:0000259" key="6">
    <source>
        <dbReference type="Pfam" id="PF01343"/>
    </source>
</evidence>
<dbReference type="NCBIfam" id="TIGR00706">
    <property type="entry name" value="SppA_dom"/>
    <property type="match status" value="1"/>
</dbReference>
<comment type="similarity">
    <text evidence="1">Belongs to the peptidase S49 family.</text>
</comment>
<evidence type="ECO:0000256" key="5">
    <source>
        <dbReference type="SAM" id="Phobius"/>
    </source>
</evidence>
<dbReference type="SUPFAM" id="SSF52096">
    <property type="entry name" value="ClpP/crotonase"/>
    <property type="match status" value="1"/>
</dbReference>
<evidence type="ECO:0000256" key="2">
    <source>
        <dbReference type="ARBA" id="ARBA00022670"/>
    </source>
</evidence>
<keyword evidence="2" id="KW-0645">Protease</keyword>
<dbReference type="Proteomes" id="UP000001963">
    <property type="component" value="Chromosome"/>
</dbReference>
<dbReference type="EMBL" id="CP000394">
    <property type="protein sequence ID" value="ABI62919.1"/>
    <property type="molecule type" value="Genomic_DNA"/>
</dbReference>
<evidence type="ECO:0000256" key="3">
    <source>
        <dbReference type="ARBA" id="ARBA00022801"/>
    </source>
</evidence>
<keyword evidence="3 7" id="KW-0378">Hydrolase</keyword>
<dbReference type="GO" id="GO:0006508">
    <property type="term" value="P:proteolysis"/>
    <property type="evidence" value="ECO:0007669"/>
    <property type="project" value="UniProtKB-KW"/>
</dbReference>
<feature type="domain" description="Peptidase S49" evidence="6">
    <location>
        <begin position="144"/>
        <end position="295"/>
    </location>
</feature>
<dbReference type="CDD" id="cd07023">
    <property type="entry name" value="S49_Sppa_N_C"/>
    <property type="match status" value="1"/>
</dbReference>
<keyword evidence="5" id="KW-0472">Membrane</keyword>
<accession>Q0BQI3</accession>
<evidence type="ECO:0000313" key="8">
    <source>
        <dbReference type="Proteomes" id="UP000001963"/>
    </source>
</evidence>
<evidence type="ECO:0000256" key="1">
    <source>
        <dbReference type="ARBA" id="ARBA00008683"/>
    </source>
</evidence>
<feature type="transmembrane region" description="Helical" evidence="5">
    <location>
        <begin position="60"/>
        <end position="78"/>
    </location>
</feature>
<dbReference type="GO" id="GO:0008236">
    <property type="term" value="F:serine-type peptidase activity"/>
    <property type="evidence" value="ECO:0007669"/>
    <property type="project" value="UniProtKB-KW"/>
</dbReference>
<reference evidence="7 8" key="1">
    <citation type="journal article" date="2007" name="J. Bacteriol.">
        <title>Genome sequence analysis of the emerging human pathogenic acetic acid bacterium Granulibacter bethesdensis.</title>
        <authorList>
            <person name="Greenberg D.E."/>
            <person name="Porcella S.F."/>
            <person name="Zelazny A.M."/>
            <person name="Virtaneva K."/>
            <person name="Sturdevant D.E."/>
            <person name="Kupko J.J.III."/>
            <person name="Barbian K.D."/>
            <person name="Babar A."/>
            <person name="Dorward D.W."/>
            <person name="Holland S.M."/>
        </authorList>
    </citation>
    <scope>NUCLEOTIDE SEQUENCE [LARGE SCALE GENOMIC DNA]</scope>
    <source>
        <strain evidence="8">ATCC BAA-1260 / CGDNIH1</strain>
    </source>
</reference>
<dbReference type="STRING" id="391165.GbCGDNIH1_2021"/>
<dbReference type="AlphaFoldDB" id="Q0BQI3"/>
<protein>
    <submittedName>
        <fullName evidence="7">Signal peptide peptidase sppA</fullName>
        <ecNumber evidence="7">3.4.21.-</ecNumber>
    </submittedName>
</protein>
<proteinExistence type="inferred from homology"/>
<dbReference type="InterPro" id="IPR029045">
    <property type="entry name" value="ClpP/crotonase-like_dom_sf"/>
</dbReference>
<keyword evidence="5" id="KW-0812">Transmembrane</keyword>
<name>Q0BQI3_GRABC</name>
<organism evidence="7 8">
    <name type="scientific">Granulibacter bethesdensis (strain ATCC BAA-1260 / CGDNIH1)</name>
    <dbReference type="NCBI Taxonomy" id="391165"/>
    <lineage>
        <taxon>Bacteria</taxon>
        <taxon>Pseudomonadati</taxon>
        <taxon>Pseudomonadota</taxon>
        <taxon>Alphaproteobacteria</taxon>
        <taxon>Acetobacterales</taxon>
        <taxon>Acetobacteraceae</taxon>
        <taxon>Granulibacter</taxon>
    </lineage>
</organism>
<dbReference type="InterPro" id="IPR047272">
    <property type="entry name" value="S49_SppA_C"/>
</dbReference>
<dbReference type="PANTHER" id="PTHR42987">
    <property type="entry name" value="PEPTIDASE S49"/>
    <property type="match status" value="1"/>
</dbReference>
<dbReference type="Gene3D" id="3.90.226.10">
    <property type="entry name" value="2-enoyl-CoA Hydratase, Chain A, domain 1"/>
    <property type="match status" value="2"/>
</dbReference>
<dbReference type="EC" id="3.4.21.-" evidence="7"/>
<dbReference type="KEGG" id="gbe:GbCGDNIH1_2021"/>
<keyword evidence="4" id="KW-0720">Serine protease</keyword>
<sequence>MKAGGYASGFFVLKTAVLPFCRRDDFAILAVMTSDLASRPSAAPDQDWLIDRHHLKRRLLLWRLVTIGLLVLGALALVRVSHAVVSGPHLTRIRISGIITYDRPLLEAISHAADDSSVKAVLLEINSPGGTVAGGEALHDALAQLAARKPLVTTMESVAASAGYMIAAPSARIFARQATLTGSIGVLMQSAELSGLLGKLGVGSNTIVSGPMKDQPSLTAPLSPEGRQMLQGIVNDMYDQFVTMVAQGRHMTPEHVRALADGRPYTGRQALALGLVDQIGGEHDARVWLAKERHVPEDLPVRPLHESDGLRKHWFGGWLGSLENFVESKLSQGVSIDGAWALWQPRL</sequence>
<dbReference type="HOGENOM" id="CLU_046540_0_0_5"/>
<evidence type="ECO:0000256" key="4">
    <source>
        <dbReference type="ARBA" id="ARBA00022825"/>
    </source>
</evidence>
<keyword evidence="8" id="KW-1185">Reference proteome</keyword>
<dbReference type="InterPro" id="IPR004635">
    <property type="entry name" value="Pept_S49_SppA"/>
</dbReference>
<dbReference type="eggNOG" id="COG0616">
    <property type="taxonomic scope" value="Bacteria"/>
</dbReference>
<gene>
    <name evidence="7" type="ordered locus">GbCGDNIH1_2021</name>
</gene>
<evidence type="ECO:0000313" key="7">
    <source>
        <dbReference type="EMBL" id="ABI62919.1"/>
    </source>
</evidence>